<dbReference type="InterPro" id="IPR028098">
    <property type="entry name" value="Glyco_trans_4-like_N"/>
</dbReference>
<feature type="domain" description="Glycosyltransferase subfamily 4-like N-terminal" evidence="2">
    <location>
        <begin position="20"/>
        <end position="187"/>
    </location>
</feature>
<comment type="caution">
    <text evidence="3">The sequence shown here is derived from an EMBL/GenBank/DDBJ whole genome shotgun (WGS) entry which is preliminary data.</text>
</comment>
<dbReference type="Pfam" id="PF00534">
    <property type="entry name" value="Glycos_transf_1"/>
    <property type="match status" value="1"/>
</dbReference>
<dbReference type="Gene3D" id="3.40.50.2000">
    <property type="entry name" value="Glycogen Phosphorylase B"/>
    <property type="match status" value="2"/>
</dbReference>
<organism evidence="3 4">
    <name type="scientific">Catenovulum sediminis</name>
    <dbReference type="NCBI Taxonomy" id="1740262"/>
    <lineage>
        <taxon>Bacteria</taxon>
        <taxon>Pseudomonadati</taxon>
        <taxon>Pseudomonadota</taxon>
        <taxon>Gammaproteobacteria</taxon>
        <taxon>Alteromonadales</taxon>
        <taxon>Alteromonadaceae</taxon>
        <taxon>Catenovulum</taxon>
    </lineage>
</organism>
<feature type="domain" description="Glycosyl transferase family 1" evidence="1">
    <location>
        <begin position="197"/>
        <end position="360"/>
    </location>
</feature>
<dbReference type="InterPro" id="IPR001296">
    <property type="entry name" value="Glyco_trans_1"/>
</dbReference>
<name>A0ABV1RFX5_9ALTE</name>
<dbReference type="EMBL" id="JBELOE010000152">
    <property type="protein sequence ID" value="MER2491838.1"/>
    <property type="molecule type" value="Genomic_DNA"/>
</dbReference>
<protein>
    <submittedName>
        <fullName evidence="3">Glycosyltransferase family 4 protein</fullName>
    </submittedName>
</protein>
<sequence>MNNNEPLNILYHHRIASKDGQYVHVEEIINALTEQGHQIHIVAPKVAENSDFGSDGGWVDTLKAKLPRFVYELMEFAYAFYAFIKLSIAIIKYKPDVIYERYNLFLPAGIWASKLFGKPILLEVNAPLYQERKKYNGISLDWLAKWSQKYCWRNADKTLPVTNVLANYLREVDVPESKIEVIANGINKKHFYTEIQKPQQLPNLENKVVIGFVGFVREWHGLERVLDIIKKLDDKNLFFLIIGDGPAVPALKAQAKALALDDQIFVSGIVQRKEMPNWLAHIEIALQPDVVPYASPLKMLEYLALGKAIIAPDTANIKELLENKKNALLFDVENKNSFSEKLTELLLDAELRKQLGENAHSTIEAKNLTWEANGEKIATLFKQLLNR</sequence>
<evidence type="ECO:0000313" key="4">
    <source>
        <dbReference type="Proteomes" id="UP001467690"/>
    </source>
</evidence>
<accession>A0ABV1RFX5</accession>
<dbReference type="PANTHER" id="PTHR45947:SF3">
    <property type="entry name" value="SULFOQUINOVOSYL TRANSFERASE SQD2"/>
    <property type="match status" value="1"/>
</dbReference>
<proteinExistence type="predicted"/>
<dbReference type="SUPFAM" id="SSF53756">
    <property type="entry name" value="UDP-Glycosyltransferase/glycogen phosphorylase"/>
    <property type="match status" value="1"/>
</dbReference>
<dbReference type="Pfam" id="PF13439">
    <property type="entry name" value="Glyco_transf_4"/>
    <property type="match status" value="1"/>
</dbReference>
<evidence type="ECO:0000259" key="1">
    <source>
        <dbReference type="Pfam" id="PF00534"/>
    </source>
</evidence>
<evidence type="ECO:0000259" key="2">
    <source>
        <dbReference type="Pfam" id="PF13439"/>
    </source>
</evidence>
<dbReference type="PANTHER" id="PTHR45947">
    <property type="entry name" value="SULFOQUINOVOSYL TRANSFERASE SQD2"/>
    <property type="match status" value="1"/>
</dbReference>
<dbReference type="InterPro" id="IPR050194">
    <property type="entry name" value="Glycosyltransferase_grp1"/>
</dbReference>
<reference evidence="3 4" key="1">
    <citation type="submission" date="2024-06" db="EMBL/GenBank/DDBJ databases">
        <authorList>
            <person name="Chen R.Y."/>
        </authorList>
    </citation>
    <scope>NUCLEOTIDE SEQUENCE [LARGE SCALE GENOMIC DNA]</scope>
    <source>
        <strain evidence="3 4">D2</strain>
    </source>
</reference>
<dbReference type="Proteomes" id="UP001467690">
    <property type="component" value="Unassembled WGS sequence"/>
</dbReference>
<dbReference type="RefSeq" id="WP_350401419.1">
    <property type="nucleotide sequence ID" value="NZ_JBELOE010000152.1"/>
</dbReference>
<evidence type="ECO:0000313" key="3">
    <source>
        <dbReference type="EMBL" id="MER2491838.1"/>
    </source>
</evidence>
<gene>
    <name evidence="3" type="ORF">ABS311_08070</name>
</gene>
<dbReference type="CDD" id="cd03794">
    <property type="entry name" value="GT4_WbuB-like"/>
    <property type="match status" value="1"/>
</dbReference>
<keyword evidence="4" id="KW-1185">Reference proteome</keyword>